<feature type="transmembrane region" description="Helical" evidence="7">
    <location>
        <begin position="284"/>
        <end position="307"/>
    </location>
</feature>
<dbReference type="PANTHER" id="PTHR10231">
    <property type="entry name" value="NUCLEOTIDE-SUGAR TRANSMEMBRANE TRANSPORTER"/>
    <property type="match status" value="1"/>
</dbReference>
<evidence type="ECO:0000256" key="2">
    <source>
        <dbReference type="ARBA" id="ARBA00009976"/>
    </source>
</evidence>
<keyword evidence="3" id="KW-0762">Sugar transport</keyword>
<dbReference type="WBParaSite" id="jg12788">
    <property type="protein sequence ID" value="jg12788"/>
    <property type="gene ID" value="jg12788"/>
</dbReference>
<evidence type="ECO:0000256" key="3">
    <source>
        <dbReference type="ARBA" id="ARBA00022597"/>
    </source>
</evidence>
<reference evidence="9" key="1">
    <citation type="submission" date="2022-11" db="UniProtKB">
        <authorList>
            <consortium name="WormBaseParasite"/>
        </authorList>
    </citation>
    <scope>IDENTIFICATION</scope>
</reference>
<dbReference type="InterPro" id="IPR007271">
    <property type="entry name" value="Nuc_sug_transpt"/>
</dbReference>
<evidence type="ECO:0000313" key="8">
    <source>
        <dbReference type="Proteomes" id="UP000887574"/>
    </source>
</evidence>
<dbReference type="Pfam" id="PF04142">
    <property type="entry name" value="Nuc_sug_transp"/>
    <property type="match status" value="2"/>
</dbReference>
<dbReference type="NCBIfam" id="TIGR00803">
    <property type="entry name" value="nst"/>
    <property type="match status" value="2"/>
</dbReference>
<sequence>MSTSSSLASALFSSDEFSGEMWTNSSTNSTTEWRSKKSSDGELAEAMLVKNKWLKWISLLVLVVQASALVLVLRYSRMPVKKTVELQKVEEIESFTKRPIPDNTNKVRKDEPRYLSSTAVVLAEVIKFSTCLFVLFVNNKFSCRRFTWEIDTDIFKKGKDTLKIGIPALLYVVQNNLLFLALSKLDAATYQVTSQLKILTTVAFSMLMLDKKLTKIKWISLVMLTAGVALVQLPADSASSFARKGDSVVLHANIQLSFFGIFGGLFMTWLYDREAVRNHGFFQGYYWLVWVVVLLQAYGGLTIALVMKYADNILKGFAVSLSIVVSCFISWFFLNDFVPTYAFLIGATIVVVSTFLYGYEPKKAESEHHV</sequence>
<comment type="similarity">
    <text evidence="2">Belongs to the nucleotide-sugar transporter family. SLC35A subfamily.</text>
</comment>
<feature type="transmembrane region" description="Helical" evidence="7">
    <location>
        <begin position="341"/>
        <end position="359"/>
    </location>
</feature>
<feature type="transmembrane region" description="Helical" evidence="7">
    <location>
        <begin position="53"/>
        <end position="73"/>
    </location>
</feature>
<dbReference type="Proteomes" id="UP000887574">
    <property type="component" value="Unplaced"/>
</dbReference>
<keyword evidence="5 7" id="KW-1133">Transmembrane helix</keyword>
<evidence type="ECO:0000256" key="6">
    <source>
        <dbReference type="ARBA" id="ARBA00023136"/>
    </source>
</evidence>
<dbReference type="PIRSF" id="PIRSF005799">
    <property type="entry name" value="UDP-gal_transpt"/>
    <property type="match status" value="1"/>
</dbReference>
<name>A0A915CVW2_9BILA</name>
<evidence type="ECO:0000256" key="7">
    <source>
        <dbReference type="SAM" id="Phobius"/>
    </source>
</evidence>
<accession>A0A915CVW2</accession>
<keyword evidence="6 7" id="KW-0472">Membrane</keyword>
<evidence type="ECO:0000256" key="4">
    <source>
        <dbReference type="ARBA" id="ARBA00022692"/>
    </source>
</evidence>
<keyword evidence="4 7" id="KW-0812">Transmembrane</keyword>
<feature type="transmembrane region" description="Helical" evidence="7">
    <location>
        <begin position="313"/>
        <end position="334"/>
    </location>
</feature>
<evidence type="ECO:0000256" key="1">
    <source>
        <dbReference type="ARBA" id="ARBA00004141"/>
    </source>
</evidence>
<dbReference type="GO" id="GO:0000139">
    <property type="term" value="C:Golgi membrane"/>
    <property type="evidence" value="ECO:0007669"/>
    <property type="project" value="InterPro"/>
</dbReference>
<feature type="transmembrane region" description="Helical" evidence="7">
    <location>
        <begin position="216"/>
        <end position="234"/>
    </location>
</feature>
<evidence type="ECO:0000256" key="5">
    <source>
        <dbReference type="ARBA" id="ARBA00022989"/>
    </source>
</evidence>
<keyword evidence="3" id="KW-0813">Transport</keyword>
<proteinExistence type="inferred from homology"/>
<dbReference type="GO" id="GO:0015165">
    <property type="term" value="F:pyrimidine nucleotide-sugar transmembrane transporter activity"/>
    <property type="evidence" value="ECO:0007669"/>
    <property type="project" value="InterPro"/>
</dbReference>
<dbReference type="SUPFAM" id="SSF103481">
    <property type="entry name" value="Multidrug resistance efflux transporter EmrE"/>
    <property type="match status" value="1"/>
</dbReference>
<organism evidence="8 9">
    <name type="scientific">Ditylenchus dipsaci</name>
    <dbReference type="NCBI Taxonomy" id="166011"/>
    <lineage>
        <taxon>Eukaryota</taxon>
        <taxon>Metazoa</taxon>
        <taxon>Ecdysozoa</taxon>
        <taxon>Nematoda</taxon>
        <taxon>Chromadorea</taxon>
        <taxon>Rhabditida</taxon>
        <taxon>Tylenchina</taxon>
        <taxon>Tylenchomorpha</taxon>
        <taxon>Sphaerularioidea</taxon>
        <taxon>Anguinidae</taxon>
        <taxon>Anguininae</taxon>
        <taxon>Ditylenchus</taxon>
    </lineage>
</organism>
<comment type="subcellular location">
    <subcellularLocation>
        <location evidence="1">Membrane</location>
        <topology evidence="1">Multi-pass membrane protein</topology>
    </subcellularLocation>
</comment>
<keyword evidence="8" id="KW-1185">Reference proteome</keyword>
<dbReference type="AlphaFoldDB" id="A0A915CVW2"/>
<protein>
    <submittedName>
        <fullName evidence="9">UDP-N-acetylglucosamine transporter</fullName>
    </submittedName>
</protein>
<feature type="transmembrane region" description="Helical" evidence="7">
    <location>
        <begin position="254"/>
        <end position="272"/>
    </location>
</feature>
<dbReference type="InterPro" id="IPR037185">
    <property type="entry name" value="EmrE-like"/>
</dbReference>
<evidence type="ECO:0000313" key="9">
    <source>
        <dbReference type="WBParaSite" id="jg12788"/>
    </source>
</evidence>
<dbReference type="Gene3D" id="1.10.3730.20">
    <property type="match status" value="1"/>
</dbReference>